<evidence type="ECO:0000256" key="1">
    <source>
        <dbReference type="ARBA" id="ARBA00023054"/>
    </source>
</evidence>
<feature type="coiled-coil region" evidence="2">
    <location>
        <begin position="220"/>
        <end position="294"/>
    </location>
</feature>
<gene>
    <name evidence="3" type="ORF">CYFA0S_13e00320g</name>
</gene>
<accession>A0A061B345</accession>
<dbReference type="EMBL" id="LK052898">
    <property type="protein sequence ID" value="CDR43890.1"/>
    <property type="molecule type" value="Genomic_DNA"/>
</dbReference>
<dbReference type="PANTHER" id="PTHR15157:SF5">
    <property type="entry name" value="UV RADIATION RESISTANCE-ASSOCIATED GENE PROTEIN"/>
    <property type="match status" value="1"/>
</dbReference>
<dbReference type="Gene3D" id="1.10.418.40">
    <property type="entry name" value="Autophagy protein 6/Beclin 1"/>
    <property type="match status" value="1"/>
</dbReference>
<name>A0A061B345_CYBFA</name>
<organism evidence="3">
    <name type="scientific">Cyberlindnera fabianii</name>
    <name type="common">Yeast</name>
    <name type="synonym">Hansenula fabianii</name>
    <dbReference type="NCBI Taxonomy" id="36022"/>
    <lineage>
        <taxon>Eukaryota</taxon>
        <taxon>Fungi</taxon>
        <taxon>Dikarya</taxon>
        <taxon>Ascomycota</taxon>
        <taxon>Saccharomycotina</taxon>
        <taxon>Saccharomycetes</taxon>
        <taxon>Phaffomycetales</taxon>
        <taxon>Phaffomycetaceae</taxon>
        <taxon>Cyberlindnera</taxon>
    </lineage>
</organism>
<dbReference type="GO" id="GO:0000149">
    <property type="term" value="F:SNARE binding"/>
    <property type="evidence" value="ECO:0007669"/>
    <property type="project" value="TreeGrafter"/>
</dbReference>
<dbReference type="InterPro" id="IPR038274">
    <property type="entry name" value="Atg6/Beclin_C_sf"/>
</dbReference>
<dbReference type="GO" id="GO:0005768">
    <property type="term" value="C:endosome"/>
    <property type="evidence" value="ECO:0007669"/>
    <property type="project" value="TreeGrafter"/>
</dbReference>
<dbReference type="PANTHER" id="PTHR15157">
    <property type="entry name" value="UV RADIATION RESISTANCE-ASSOCIATED GENE PROTEIN"/>
    <property type="match status" value="1"/>
</dbReference>
<dbReference type="InterPro" id="IPR040939">
    <property type="entry name" value="Vps38"/>
</dbReference>
<reference evidence="3" key="1">
    <citation type="journal article" date="2014" name="Genome Announc.">
        <title>Genome sequence of the yeast Cyberlindnera fabianii (Hansenula fabianii).</title>
        <authorList>
            <person name="Freel K.C."/>
            <person name="Sarilar V."/>
            <person name="Neuveglise C."/>
            <person name="Devillers H."/>
            <person name="Friedrich A."/>
            <person name="Schacherer J."/>
        </authorList>
    </citation>
    <scope>NUCLEOTIDE SEQUENCE</scope>
    <source>
        <strain evidence="3">YJS4271</strain>
    </source>
</reference>
<dbReference type="GO" id="GO:0035493">
    <property type="term" value="P:SNARE complex assembly"/>
    <property type="evidence" value="ECO:0007669"/>
    <property type="project" value="TreeGrafter"/>
</dbReference>
<dbReference type="VEuPathDB" id="FungiDB:BON22_1773"/>
<dbReference type="OrthoDB" id="72772at2759"/>
<protein>
    <submittedName>
        <fullName evidence="3">CYFA0S13e00320g1_1</fullName>
    </submittedName>
</protein>
<dbReference type="Pfam" id="PF17649">
    <property type="entry name" value="VPS38"/>
    <property type="match status" value="1"/>
</dbReference>
<dbReference type="GO" id="GO:0034272">
    <property type="term" value="C:phosphatidylinositol 3-kinase complex, class III, type II"/>
    <property type="evidence" value="ECO:0007669"/>
    <property type="project" value="InterPro"/>
</dbReference>
<dbReference type="PhylomeDB" id="A0A061B345"/>
<proteinExistence type="predicted"/>
<dbReference type="AlphaFoldDB" id="A0A061B345"/>
<evidence type="ECO:0000313" key="3">
    <source>
        <dbReference type="EMBL" id="CDR43890.1"/>
    </source>
</evidence>
<dbReference type="GO" id="GO:0000323">
    <property type="term" value="C:lytic vacuole"/>
    <property type="evidence" value="ECO:0007669"/>
    <property type="project" value="TreeGrafter"/>
</dbReference>
<evidence type="ECO:0000256" key="2">
    <source>
        <dbReference type="SAM" id="Coils"/>
    </source>
</evidence>
<keyword evidence="1 2" id="KW-0175">Coiled coil</keyword>
<sequence length="462" mass="54867">MTTTPISVSHPREIHTEGCVLHPRQRRIRHLRGLHLRNITLDHTPTGETRIHAKVRSDTKDMIGLNTPLDRQRYLQGINKSKFLNVFYVLEYIKTGETFYVSEIKDRCLDADFQEFRLDEIKYGLEKSFRLKIWASKYGSRDQWILMMNYVIDMKYLLYWGSTLESFNMETKNTVIVELSDGVYILPIGVDINWYKRVCIDERVNKIHVESLSLDSLMKLKSLNMGVEDLQQSKRKLELRIRDEIQKTVKVDKYRIHQLERSIAKQKEINAQRRDKLEELVELKRQRLKLLQKRRTIRETEYRKFGQMKEEFAAMYVKHENTLQDLVIERSKVIKTVINIFPKHDIENWLECKEFEILPTDLSLKNITDVENASDSQYIEEINAGFGYVCHMVSILSRYLAVPLRYQIRPFGSSSYIVDRISQINQRKVFPLFNTSHFYRFQYGVMLLSTNIGDVLEEAYHY</sequence>